<evidence type="ECO:0000256" key="6">
    <source>
        <dbReference type="ARBA" id="ARBA00023125"/>
    </source>
</evidence>
<dbReference type="Pfam" id="PF19306">
    <property type="entry name" value="WHD_Lhr"/>
    <property type="match status" value="1"/>
</dbReference>
<keyword evidence="8" id="KW-0413">Isomerase</keyword>
<dbReference type="PANTHER" id="PTHR47962">
    <property type="entry name" value="ATP-DEPENDENT HELICASE LHR-RELATED-RELATED"/>
    <property type="match status" value="1"/>
</dbReference>
<dbReference type="SMART" id="SM00490">
    <property type="entry name" value="HELICc"/>
    <property type="match status" value="1"/>
</dbReference>
<dbReference type="InterPro" id="IPR045628">
    <property type="entry name" value="Lhr_WH_dom"/>
</dbReference>
<evidence type="ECO:0000256" key="4">
    <source>
        <dbReference type="ARBA" id="ARBA00022806"/>
    </source>
</evidence>
<keyword evidence="6" id="KW-0238">DNA-binding</keyword>
<dbReference type="PROSITE" id="PS51194">
    <property type="entry name" value="HELICASE_CTER"/>
    <property type="match status" value="1"/>
</dbReference>
<dbReference type="InterPro" id="IPR052511">
    <property type="entry name" value="ATP-dep_Helicase"/>
</dbReference>
<dbReference type="InterPro" id="IPR017170">
    <property type="entry name" value="Lhr-like"/>
</dbReference>
<organism evidence="13 14">
    <name type="scientific">Methylorubrum podarium</name>
    <dbReference type="NCBI Taxonomy" id="200476"/>
    <lineage>
        <taxon>Bacteria</taxon>
        <taxon>Pseudomonadati</taxon>
        <taxon>Pseudomonadota</taxon>
        <taxon>Alphaproteobacteria</taxon>
        <taxon>Hyphomicrobiales</taxon>
        <taxon>Methylobacteriaceae</taxon>
        <taxon>Methylorubrum</taxon>
    </lineage>
</organism>
<dbReference type="PROSITE" id="PS51192">
    <property type="entry name" value="HELICASE_ATP_BIND_1"/>
    <property type="match status" value="1"/>
</dbReference>
<evidence type="ECO:0000256" key="1">
    <source>
        <dbReference type="ARBA" id="ARBA00022741"/>
    </source>
</evidence>
<accession>A0ABV1QID6</accession>
<feature type="compositionally biased region" description="Gly residues" evidence="10">
    <location>
        <begin position="217"/>
        <end position="229"/>
    </location>
</feature>
<proteinExistence type="inferred from homology"/>
<keyword evidence="14" id="KW-1185">Reference proteome</keyword>
<dbReference type="Gene3D" id="3.40.50.300">
    <property type="entry name" value="P-loop containing nucleotide triphosphate hydrolases"/>
    <property type="match status" value="2"/>
</dbReference>
<keyword evidence="2" id="KW-0227">DNA damage</keyword>
<dbReference type="InterPro" id="IPR001650">
    <property type="entry name" value="Helicase_C-like"/>
</dbReference>
<dbReference type="InterPro" id="IPR013701">
    <property type="entry name" value="Lhr-like_DEAD/DEAH_assoc"/>
</dbReference>
<evidence type="ECO:0000256" key="5">
    <source>
        <dbReference type="ARBA" id="ARBA00022840"/>
    </source>
</evidence>
<dbReference type="EMBL" id="JBELQE010000030">
    <property type="protein sequence ID" value="MER2249148.1"/>
    <property type="molecule type" value="Genomic_DNA"/>
</dbReference>
<keyword evidence="7" id="KW-0234">DNA repair</keyword>
<evidence type="ECO:0000256" key="3">
    <source>
        <dbReference type="ARBA" id="ARBA00022801"/>
    </source>
</evidence>
<dbReference type="Pfam" id="PF00271">
    <property type="entry name" value="Helicase_C"/>
    <property type="match status" value="1"/>
</dbReference>
<feature type="domain" description="Helicase C-terminal" evidence="12">
    <location>
        <begin position="298"/>
        <end position="441"/>
    </location>
</feature>
<protein>
    <submittedName>
        <fullName evidence="13">Ligase-associated DNA damage response DEXH box helicase</fullName>
    </submittedName>
</protein>
<keyword evidence="5" id="KW-0067">ATP-binding</keyword>
<dbReference type="SUPFAM" id="SSF52540">
    <property type="entry name" value="P-loop containing nucleoside triphosphate hydrolases"/>
    <property type="match status" value="1"/>
</dbReference>
<sequence>MPPAALPPRFSAWFAARGWSPRPHQLELLATVRAGRSALLVAPTGAGKTLAGFLPSLVELSERAGNGKGKARGLHTLYVSPLKALAVDIARNLEAPIEGMGLAVTVETRTGDTPAHKRARQIQRPPDILLTTPEQLSLLLAHREAETFFAGLRTIVLDELHALVTSKRGDLLSLALARVRRLAPEARAIGLSATVREPDALRKYLVAQNPPPSAGEGARGAGGRGGAVSGEGAPLSRPSLTRGPPSPAEGGGTSAAPSAAPMADLVVVKGGAKPDLHMLDIGRTLPLSGHTARHAMPAIYDLIRAHRTVLVFVNTRLQAEYTFQELWRLNDDTLPIALHHGSLDASQRRRVEAAMAAGQLRAIVCTATLDLGIDWGDVDLVVNVGAPKGASRIMQRIGRANHRMDEPSKAYLVPGNRFEMLECRAALDAVEEAAQDTPDARLGAPDVLAQHVLGMACADAFDPLELYEEIVSAAPYATLSWEDFEAVVDYVATGGYALRAYERFAKILRGADGRWRVRDARVAQQYRMNIGTIIESTHIKVRMARSLRSKPGTVLPKGGRTLGEIEEDFAETLTVGDTFLFAGEVLRFEGLAEDECLVTRAGAGTDPAIPSYAGAKFPLSTFLAARVRAIIADPFEWDRLPRQLSDYLAQQRRHSVLPGERDLLVETFSRAGRHYLTAFPFEGRLAHQTLGMLLTRRLERARLRPLGFAANDYGIAIWCTKDVSERAALSPGFMEALFDEDMLGDDLEAWLDESAMMKRTFRQCAVIAGLIERRFPGQKKTGRQVTISTDLIYDVLRRHQPDHLLLRAARQDAATGLLDVTRLGMMLKRIRGRITHRALDRVSPLSVSVMLEIGRERVYGEGADEILAEAEAELLQEALG</sequence>
<evidence type="ECO:0000256" key="10">
    <source>
        <dbReference type="SAM" id="MobiDB-lite"/>
    </source>
</evidence>
<keyword evidence="13" id="KW-0436">Ligase</keyword>
<keyword evidence="4" id="KW-0347">Helicase</keyword>
<evidence type="ECO:0000259" key="11">
    <source>
        <dbReference type="PROSITE" id="PS51192"/>
    </source>
</evidence>
<dbReference type="InterPro" id="IPR014001">
    <property type="entry name" value="Helicase_ATP-bd"/>
</dbReference>
<dbReference type="Pfam" id="PF08494">
    <property type="entry name" value="DEAD_assoc"/>
    <property type="match status" value="1"/>
</dbReference>
<dbReference type="PANTHER" id="PTHR47962:SF3">
    <property type="entry name" value="LARGE ATP-DEPENDENT HELICASE-RELATED PROTEIN"/>
    <property type="match status" value="1"/>
</dbReference>
<dbReference type="SMART" id="SM00487">
    <property type="entry name" value="DEXDc"/>
    <property type="match status" value="1"/>
</dbReference>
<evidence type="ECO:0000256" key="2">
    <source>
        <dbReference type="ARBA" id="ARBA00022763"/>
    </source>
</evidence>
<evidence type="ECO:0000313" key="13">
    <source>
        <dbReference type="EMBL" id="MER2249148.1"/>
    </source>
</evidence>
<reference evidence="13 14" key="1">
    <citation type="submission" date="2024-06" db="EMBL/GenBank/DDBJ databases">
        <authorList>
            <person name="Campbell A.G."/>
        </authorList>
    </citation>
    <scope>NUCLEOTIDE SEQUENCE [LARGE SCALE GENOMIC DNA]</scope>
    <source>
        <strain evidence="13 14">EM12</strain>
    </source>
</reference>
<evidence type="ECO:0000256" key="8">
    <source>
        <dbReference type="ARBA" id="ARBA00023235"/>
    </source>
</evidence>
<feature type="region of interest" description="Disordered" evidence="10">
    <location>
        <begin position="207"/>
        <end position="257"/>
    </location>
</feature>
<dbReference type="Proteomes" id="UP001480955">
    <property type="component" value="Unassembled WGS sequence"/>
</dbReference>
<evidence type="ECO:0000259" key="12">
    <source>
        <dbReference type="PROSITE" id="PS51194"/>
    </source>
</evidence>
<evidence type="ECO:0000256" key="9">
    <source>
        <dbReference type="ARBA" id="ARBA00093467"/>
    </source>
</evidence>
<comment type="similarity">
    <text evidence="9">Belongs to the Lhr helicase family. Lhr-Core subfamily.</text>
</comment>
<evidence type="ECO:0000256" key="7">
    <source>
        <dbReference type="ARBA" id="ARBA00023204"/>
    </source>
</evidence>
<feature type="domain" description="Helicase ATP-binding" evidence="11">
    <location>
        <begin position="29"/>
        <end position="213"/>
    </location>
</feature>
<dbReference type="PIRSF" id="PIRSF037307">
    <property type="entry name" value="Lhr-like_helic_prd"/>
    <property type="match status" value="1"/>
</dbReference>
<name>A0ABV1QID6_9HYPH</name>
<comment type="caution">
    <text evidence="13">The sequence shown here is derived from an EMBL/GenBank/DDBJ whole genome shotgun (WGS) entry which is preliminary data.</text>
</comment>
<keyword evidence="3" id="KW-0378">Hydrolase</keyword>
<gene>
    <name evidence="13" type="ORF">ABS772_04380</name>
</gene>
<dbReference type="InterPro" id="IPR027417">
    <property type="entry name" value="P-loop_NTPase"/>
</dbReference>
<dbReference type="GO" id="GO:0016874">
    <property type="term" value="F:ligase activity"/>
    <property type="evidence" value="ECO:0007669"/>
    <property type="project" value="UniProtKB-KW"/>
</dbReference>
<dbReference type="InterPro" id="IPR011545">
    <property type="entry name" value="DEAD/DEAH_box_helicase_dom"/>
</dbReference>
<keyword evidence="1" id="KW-0547">Nucleotide-binding</keyword>
<evidence type="ECO:0000313" key="14">
    <source>
        <dbReference type="Proteomes" id="UP001480955"/>
    </source>
</evidence>
<dbReference type="Pfam" id="PF00270">
    <property type="entry name" value="DEAD"/>
    <property type="match status" value="1"/>
</dbReference>